<dbReference type="SMART" id="SM00343">
    <property type="entry name" value="ZnF_C2HC"/>
    <property type="match status" value="2"/>
</dbReference>
<keyword evidence="1" id="KW-0862">Zinc</keyword>
<proteinExistence type="predicted"/>
<evidence type="ECO:0000313" key="3">
    <source>
        <dbReference type="EMBL" id="KAF4672527.1"/>
    </source>
</evidence>
<gene>
    <name evidence="3" type="ORF">FOL47_000442</name>
</gene>
<dbReference type="Gene3D" id="4.10.60.10">
    <property type="entry name" value="Zinc finger, CCHC-type"/>
    <property type="match status" value="1"/>
</dbReference>
<sequence length="522" mass="59087">MSTSSTTRGVLHPPTYEFGEDFSIWAERFKLILKVNNFDEAKGIKLLPLYLDPTTYSIYRELAGSGEPQSLGEAIKGLSIALRPRTATTWLSFTHQKMHPKEHPMDFATRLRHMATDLMPGLNSTERDELCTHQFLAGIPADYARVLSNETSQLKLFDAAQRVQQLLGLDEARLRADSTPNAAELLGLPNTEEADPMLSENDLAAMSEPPATVSMIKSDGHYARDCRMDRSIVCRKCGKRGHVSRACRSLNKQGNGRGEAHKWAVAVMVPDETSTTTLGTISRIFYAYGVPDTMLSMRFFVLCLVALSNLLLSAVRVPTAKLNQYVDKVHQAWIDTYKKQNPRNPQRIKLELKNTRGQVKWVNPGDTVSGYSPTGKRIDLVQTKGSALPAQFKEAIENTGRLLYMVMRQPTAEVYANLMHERRLRNNPGLKTTQPRLFVNYEKLTEKQKIEARSLVTARVRAALARQPIAEVYASLVHERWMRANPWMHQSQPELFVDYEKLTELEKDKDRHFVDVAKALFK</sequence>
<dbReference type="GO" id="GO:0003676">
    <property type="term" value="F:nucleic acid binding"/>
    <property type="evidence" value="ECO:0007669"/>
    <property type="project" value="InterPro"/>
</dbReference>
<dbReference type="Proteomes" id="UP000591131">
    <property type="component" value="Unassembled WGS sequence"/>
</dbReference>
<dbReference type="InterPro" id="IPR036875">
    <property type="entry name" value="Znf_CCHC_sf"/>
</dbReference>
<dbReference type="InterPro" id="IPR001878">
    <property type="entry name" value="Znf_CCHC"/>
</dbReference>
<organism evidence="3 4">
    <name type="scientific">Perkinsus chesapeaki</name>
    <name type="common">Clam parasite</name>
    <name type="synonym">Perkinsus andrewsi</name>
    <dbReference type="NCBI Taxonomy" id="330153"/>
    <lineage>
        <taxon>Eukaryota</taxon>
        <taxon>Sar</taxon>
        <taxon>Alveolata</taxon>
        <taxon>Perkinsozoa</taxon>
        <taxon>Perkinsea</taxon>
        <taxon>Perkinsida</taxon>
        <taxon>Perkinsidae</taxon>
        <taxon>Perkinsus</taxon>
    </lineage>
</organism>
<reference evidence="3 4" key="1">
    <citation type="submission" date="2020-04" db="EMBL/GenBank/DDBJ databases">
        <title>Perkinsus chesapeaki whole genome sequence.</title>
        <authorList>
            <person name="Bogema D.R."/>
        </authorList>
    </citation>
    <scope>NUCLEOTIDE SEQUENCE [LARGE SCALE GENOMIC DNA]</scope>
    <source>
        <strain evidence="3">ATCC PRA-425</strain>
    </source>
</reference>
<evidence type="ECO:0000313" key="4">
    <source>
        <dbReference type="Proteomes" id="UP000591131"/>
    </source>
</evidence>
<dbReference type="PROSITE" id="PS50158">
    <property type="entry name" value="ZF_CCHC"/>
    <property type="match status" value="1"/>
</dbReference>
<protein>
    <recommendedName>
        <fullName evidence="2">CCHC-type domain-containing protein</fullName>
    </recommendedName>
</protein>
<dbReference type="EMBL" id="JAAPAO010000107">
    <property type="protein sequence ID" value="KAF4672527.1"/>
    <property type="molecule type" value="Genomic_DNA"/>
</dbReference>
<comment type="caution">
    <text evidence="3">The sequence shown here is derived from an EMBL/GenBank/DDBJ whole genome shotgun (WGS) entry which is preliminary data.</text>
</comment>
<dbReference type="GO" id="GO:0008270">
    <property type="term" value="F:zinc ion binding"/>
    <property type="evidence" value="ECO:0007669"/>
    <property type="project" value="UniProtKB-KW"/>
</dbReference>
<accession>A0A7J6MMG2</accession>
<dbReference type="AlphaFoldDB" id="A0A7J6MMG2"/>
<keyword evidence="4" id="KW-1185">Reference proteome</keyword>
<keyword evidence="1" id="KW-0863">Zinc-finger</keyword>
<evidence type="ECO:0000256" key="1">
    <source>
        <dbReference type="PROSITE-ProRule" id="PRU00047"/>
    </source>
</evidence>
<name>A0A7J6MMG2_PERCH</name>
<feature type="domain" description="CCHC-type" evidence="2">
    <location>
        <begin position="234"/>
        <end position="249"/>
    </location>
</feature>
<dbReference type="SUPFAM" id="SSF57756">
    <property type="entry name" value="Retrovirus zinc finger-like domains"/>
    <property type="match status" value="1"/>
</dbReference>
<evidence type="ECO:0000259" key="2">
    <source>
        <dbReference type="PROSITE" id="PS50158"/>
    </source>
</evidence>
<keyword evidence="1" id="KW-0479">Metal-binding</keyword>
<dbReference type="OrthoDB" id="440884at2759"/>
<dbReference type="Pfam" id="PF00098">
    <property type="entry name" value="zf-CCHC"/>
    <property type="match status" value="1"/>
</dbReference>